<dbReference type="InterPro" id="IPR002491">
    <property type="entry name" value="ABC_transptr_periplasmic_BD"/>
</dbReference>
<sequence length="344" mass="36769">MSRRRLLAGIAAATALALTGCSTGSTSGDGQTRAADTDTKAGAKAFPVTIRHAFGETTIEKEPKRVATLGWSDQDNALALGVDPVGATKLTWGGNKAGSSDWFDARLKSTGMKAPVRYDDSDGPPAEEIAKLRPDVILATNSGLTKAQYDKLSKIAPVVAYPEAAWITPWRTSLELVGRALGRSEAAEQVTAKTEQRIRAARAKYPQLEGRSLIFAYLTTTDLSSVGIYAPQDPRVSFMHDLGLVDAPAVARAIKPGQFYGTVSAERAPELTSDVLLTWSENPGDHKTFTDHKLIGRIPAIADGHAYAEADKHVSLAVTNPTPLSIPYVIEHFVPHVAQAVDRS</sequence>
<dbReference type="GO" id="GO:1901678">
    <property type="term" value="P:iron coordination entity transport"/>
    <property type="evidence" value="ECO:0007669"/>
    <property type="project" value="UniProtKB-ARBA"/>
</dbReference>
<feature type="chain" id="PRO_5038556732" evidence="6">
    <location>
        <begin position="28"/>
        <end position="344"/>
    </location>
</feature>
<dbReference type="Gene3D" id="3.40.50.1980">
    <property type="entry name" value="Nitrogenase molybdenum iron protein domain"/>
    <property type="match status" value="2"/>
</dbReference>
<feature type="signal peptide" evidence="6">
    <location>
        <begin position="1"/>
        <end position="27"/>
    </location>
</feature>
<dbReference type="Pfam" id="PF01497">
    <property type="entry name" value="Peripla_BP_2"/>
    <property type="match status" value="1"/>
</dbReference>
<keyword evidence="9" id="KW-1185">Reference proteome</keyword>
<dbReference type="AlphaFoldDB" id="A0A852ZXF4"/>
<dbReference type="PROSITE" id="PS51257">
    <property type="entry name" value="PROKAR_LIPOPROTEIN"/>
    <property type="match status" value="1"/>
</dbReference>
<dbReference type="Proteomes" id="UP000579605">
    <property type="component" value="Unassembled WGS sequence"/>
</dbReference>
<reference evidence="8 9" key="1">
    <citation type="submission" date="2020-07" db="EMBL/GenBank/DDBJ databases">
        <title>Sequencing the genomes of 1000 actinobacteria strains.</title>
        <authorList>
            <person name="Klenk H.-P."/>
        </authorList>
    </citation>
    <scope>NUCLEOTIDE SEQUENCE [LARGE SCALE GENOMIC DNA]</scope>
    <source>
        <strain evidence="8 9">DSM 18448</strain>
    </source>
</reference>
<evidence type="ECO:0000313" key="9">
    <source>
        <dbReference type="Proteomes" id="UP000579605"/>
    </source>
</evidence>
<dbReference type="PANTHER" id="PTHR30532">
    <property type="entry name" value="IRON III DICITRATE-BINDING PERIPLASMIC PROTEIN"/>
    <property type="match status" value="1"/>
</dbReference>
<gene>
    <name evidence="8" type="ORF">F4554_006044</name>
</gene>
<keyword evidence="3" id="KW-0813">Transport</keyword>
<comment type="subcellular location">
    <subcellularLocation>
        <location evidence="1">Cell envelope</location>
    </subcellularLocation>
</comment>
<dbReference type="PANTHER" id="PTHR30532:SF24">
    <property type="entry name" value="FERRIC ENTEROBACTIN-BINDING PERIPLASMIC PROTEIN FEPB"/>
    <property type="match status" value="1"/>
</dbReference>
<comment type="similarity">
    <text evidence="2">Belongs to the bacterial solute-binding protein 8 family.</text>
</comment>
<name>A0A852ZXF4_9ACTN</name>
<organism evidence="8 9">
    <name type="scientific">Actinopolymorpha rutila</name>
    <dbReference type="NCBI Taxonomy" id="446787"/>
    <lineage>
        <taxon>Bacteria</taxon>
        <taxon>Bacillati</taxon>
        <taxon>Actinomycetota</taxon>
        <taxon>Actinomycetes</taxon>
        <taxon>Propionibacteriales</taxon>
        <taxon>Actinopolymorphaceae</taxon>
        <taxon>Actinopolymorpha</taxon>
    </lineage>
</organism>
<evidence type="ECO:0000256" key="3">
    <source>
        <dbReference type="ARBA" id="ARBA00022448"/>
    </source>
</evidence>
<keyword evidence="4 6" id="KW-0732">Signal</keyword>
<dbReference type="SUPFAM" id="SSF53807">
    <property type="entry name" value="Helical backbone' metal receptor"/>
    <property type="match status" value="1"/>
</dbReference>
<evidence type="ECO:0000259" key="7">
    <source>
        <dbReference type="PROSITE" id="PS50983"/>
    </source>
</evidence>
<comment type="caution">
    <text evidence="8">The sequence shown here is derived from an EMBL/GenBank/DDBJ whole genome shotgun (WGS) entry which is preliminary data.</text>
</comment>
<dbReference type="PROSITE" id="PS50983">
    <property type="entry name" value="FE_B12_PBP"/>
    <property type="match status" value="1"/>
</dbReference>
<proteinExistence type="inferred from homology"/>
<evidence type="ECO:0000256" key="4">
    <source>
        <dbReference type="ARBA" id="ARBA00022729"/>
    </source>
</evidence>
<evidence type="ECO:0000313" key="8">
    <source>
        <dbReference type="EMBL" id="NYH93406.1"/>
    </source>
</evidence>
<dbReference type="InterPro" id="IPR051313">
    <property type="entry name" value="Bact_iron-sidero_bind"/>
</dbReference>
<dbReference type="EMBL" id="JACBZH010000001">
    <property type="protein sequence ID" value="NYH93406.1"/>
    <property type="molecule type" value="Genomic_DNA"/>
</dbReference>
<accession>A0A852ZXF4</accession>
<evidence type="ECO:0000256" key="1">
    <source>
        <dbReference type="ARBA" id="ARBA00004196"/>
    </source>
</evidence>
<feature type="domain" description="Fe/B12 periplasmic-binding" evidence="7">
    <location>
        <begin position="65"/>
        <end position="341"/>
    </location>
</feature>
<evidence type="ECO:0000256" key="5">
    <source>
        <dbReference type="SAM" id="MobiDB-lite"/>
    </source>
</evidence>
<dbReference type="GO" id="GO:0030288">
    <property type="term" value="C:outer membrane-bounded periplasmic space"/>
    <property type="evidence" value="ECO:0007669"/>
    <property type="project" value="TreeGrafter"/>
</dbReference>
<evidence type="ECO:0000256" key="2">
    <source>
        <dbReference type="ARBA" id="ARBA00008814"/>
    </source>
</evidence>
<dbReference type="RefSeq" id="WP_179790936.1">
    <property type="nucleotide sequence ID" value="NZ_BAAARR010000045.1"/>
</dbReference>
<feature type="region of interest" description="Disordered" evidence="5">
    <location>
        <begin position="21"/>
        <end position="40"/>
    </location>
</feature>
<dbReference type="CDD" id="cd01146">
    <property type="entry name" value="FhuD"/>
    <property type="match status" value="1"/>
</dbReference>
<evidence type="ECO:0000256" key="6">
    <source>
        <dbReference type="SAM" id="SignalP"/>
    </source>
</evidence>
<protein>
    <submittedName>
        <fullName evidence="8">Iron complex transport system substrate-binding protein</fullName>
    </submittedName>
</protein>